<organism evidence="14 15">
    <name type="scientific">Chlamydomonas incerta</name>
    <dbReference type="NCBI Taxonomy" id="51695"/>
    <lineage>
        <taxon>Eukaryota</taxon>
        <taxon>Viridiplantae</taxon>
        <taxon>Chlorophyta</taxon>
        <taxon>core chlorophytes</taxon>
        <taxon>Chlorophyceae</taxon>
        <taxon>CS clade</taxon>
        <taxon>Chlamydomonadales</taxon>
        <taxon>Chlamydomonadaceae</taxon>
        <taxon>Chlamydomonas</taxon>
    </lineage>
</organism>
<keyword evidence="8" id="KW-0739">Sodium transport</keyword>
<comment type="subcellular location">
    <subcellularLocation>
        <location evidence="1">Membrane</location>
        <topology evidence="1">Multi-pass membrane protein</topology>
    </subcellularLocation>
</comment>
<keyword evidence="15" id="KW-1185">Reference proteome</keyword>
<evidence type="ECO:0000313" key="15">
    <source>
        <dbReference type="Proteomes" id="UP000650467"/>
    </source>
</evidence>
<feature type="transmembrane region" description="Helical" evidence="12">
    <location>
        <begin position="118"/>
        <end position="137"/>
    </location>
</feature>
<protein>
    <recommendedName>
        <fullName evidence="13">Cation/H+ exchanger transmembrane domain-containing protein</fullName>
    </recommendedName>
</protein>
<evidence type="ECO:0000256" key="8">
    <source>
        <dbReference type="ARBA" id="ARBA00023201"/>
    </source>
</evidence>
<dbReference type="InterPro" id="IPR018422">
    <property type="entry name" value="Cation/H_exchanger_CPA1"/>
</dbReference>
<comment type="catalytic activity">
    <reaction evidence="10">
        <text>K(+)(in) + H(+)(out) = K(+)(out) + H(+)(in)</text>
        <dbReference type="Rhea" id="RHEA:29467"/>
        <dbReference type="ChEBI" id="CHEBI:15378"/>
        <dbReference type="ChEBI" id="CHEBI:29103"/>
    </reaction>
</comment>
<feature type="transmembrane region" description="Helical" evidence="12">
    <location>
        <begin position="347"/>
        <end position="369"/>
    </location>
</feature>
<dbReference type="GO" id="GO:0015386">
    <property type="term" value="F:potassium:proton antiporter activity"/>
    <property type="evidence" value="ECO:0007669"/>
    <property type="project" value="TreeGrafter"/>
</dbReference>
<evidence type="ECO:0000256" key="2">
    <source>
        <dbReference type="ARBA" id="ARBA00022448"/>
    </source>
</evidence>
<evidence type="ECO:0000256" key="3">
    <source>
        <dbReference type="ARBA" id="ARBA00022692"/>
    </source>
</evidence>
<dbReference type="PANTHER" id="PTHR10110:SF197">
    <property type="entry name" value="SODIUM_HYDROGEN EXCHANGER"/>
    <property type="match status" value="1"/>
</dbReference>
<dbReference type="EMBL" id="JAEHOC010000008">
    <property type="protein sequence ID" value="KAG2439318.1"/>
    <property type="molecule type" value="Genomic_DNA"/>
</dbReference>
<feature type="compositionally biased region" description="Low complexity" evidence="11">
    <location>
        <begin position="649"/>
        <end position="665"/>
    </location>
</feature>
<feature type="region of interest" description="Disordered" evidence="11">
    <location>
        <begin position="536"/>
        <end position="575"/>
    </location>
</feature>
<feature type="transmembrane region" description="Helical" evidence="12">
    <location>
        <begin position="20"/>
        <end position="43"/>
    </location>
</feature>
<keyword evidence="3 12" id="KW-0812">Transmembrane</keyword>
<feature type="domain" description="Cation/H+ exchanger transmembrane" evidence="13">
    <location>
        <begin position="290"/>
        <end position="485"/>
    </location>
</feature>
<keyword evidence="7 12" id="KW-0472">Membrane</keyword>
<reference evidence="14" key="1">
    <citation type="journal article" date="2020" name="bioRxiv">
        <title>Comparative genomics of Chlamydomonas.</title>
        <authorList>
            <person name="Craig R.J."/>
            <person name="Hasan A.R."/>
            <person name="Ness R.W."/>
            <person name="Keightley P.D."/>
        </authorList>
    </citation>
    <scope>NUCLEOTIDE SEQUENCE</scope>
    <source>
        <strain evidence="14">SAG 7.73</strain>
    </source>
</reference>
<dbReference type="GO" id="GO:0015385">
    <property type="term" value="F:sodium:proton antiporter activity"/>
    <property type="evidence" value="ECO:0007669"/>
    <property type="project" value="InterPro"/>
</dbReference>
<evidence type="ECO:0000313" key="14">
    <source>
        <dbReference type="EMBL" id="KAG2439318.1"/>
    </source>
</evidence>
<comment type="catalytic activity">
    <reaction evidence="9">
        <text>Na(+)(in) + H(+)(out) = Na(+)(out) + H(+)(in)</text>
        <dbReference type="Rhea" id="RHEA:29419"/>
        <dbReference type="ChEBI" id="CHEBI:15378"/>
        <dbReference type="ChEBI" id="CHEBI:29101"/>
    </reaction>
</comment>
<feature type="compositionally biased region" description="Low complexity" evidence="11">
    <location>
        <begin position="622"/>
        <end position="640"/>
    </location>
</feature>
<feature type="compositionally biased region" description="Pro residues" evidence="11">
    <location>
        <begin position="555"/>
        <end position="564"/>
    </location>
</feature>
<feature type="transmembrane region" description="Helical" evidence="12">
    <location>
        <begin position="381"/>
        <end position="403"/>
    </location>
</feature>
<proteinExistence type="predicted"/>
<feature type="transmembrane region" description="Helical" evidence="12">
    <location>
        <begin position="459"/>
        <end position="479"/>
    </location>
</feature>
<evidence type="ECO:0000256" key="7">
    <source>
        <dbReference type="ARBA" id="ARBA00023136"/>
    </source>
</evidence>
<dbReference type="Proteomes" id="UP000650467">
    <property type="component" value="Unassembled WGS sequence"/>
</dbReference>
<evidence type="ECO:0000256" key="5">
    <source>
        <dbReference type="ARBA" id="ARBA00023053"/>
    </source>
</evidence>
<evidence type="ECO:0000259" key="13">
    <source>
        <dbReference type="Pfam" id="PF00999"/>
    </source>
</evidence>
<dbReference type="GO" id="GO:0098719">
    <property type="term" value="P:sodium ion import across plasma membrane"/>
    <property type="evidence" value="ECO:0007669"/>
    <property type="project" value="TreeGrafter"/>
</dbReference>
<dbReference type="Gene3D" id="6.10.140.1330">
    <property type="match status" value="1"/>
</dbReference>
<feature type="compositionally biased region" description="Gly residues" evidence="11">
    <location>
        <begin position="666"/>
        <end position="680"/>
    </location>
</feature>
<dbReference type="InterPro" id="IPR006153">
    <property type="entry name" value="Cation/H_exchanger_TM"/>
</dbReference>
<dbReference type="OrthoDB" id="196264at2759"/>
<feature type="transmembrane region" description="Helical" evidence="12">
    <location>
        <begin position="157"/>
        <end position="177"/>
    </location>
</feature>
<keyword evidence="4 12" id="KW-1133">Transmembrane helix</keyword>
<dbReference type="InterPro" id="IPR004709">
    <property type="entry name" value="NaH_exchanger"/>
</dbReference>
<dbReference type="AlphaFoldDB" id="A0A835W6N3"/>
<keyword evidence="5" id="KW-0915">Sodium</keyword>
<evidence type="ECO:0000256" key="4">
    <source>
        <dbReference type="ARBA" id="ARBA00022989"/>
    </source>
</evidence>
<evidence type="ECO:0000256" key="10">
    <source>
        <dbReference type="ARBA" id="ARBA00047912"/>
    </source>
</evidence>
<dbReference type="GO" id="GO:0005886">
    <property type="term" value="C:plasma membrane"/>
    <property type="evidence" value="ECO:0007669"/>
    <property type="project" value="TreeGrafter"/>
</dbReference>
<evidence type="ECO:0000256" key="11">
    <source>
        <dbReference type="SAM" id="MobiDB-lite"/>
    </source>
</evidence>
<feature type="domain" description="Cation/H+ exchanger transmembrane" evidence="13">
    <location>
        <begin position="35"/>
        <end position="256"/>
    </location>
</feature>
<accession>A0A835W6N3</accession>
<feature type="transmembrane region" description="Helical" evidence="12">
    <location>
        <begin position="92"/>
        <end position="109"/>
    </location>
</feature>
<feature type="transmembrane region" description="Helical" evidence="12">
    <location>
        <begin position="423"/>
        <end position="447"/>
    </location>
</feature>
<feature type="transmembrane region" description="Helical" evidence="12">
    <location>
        <begin position="295"/>
        <end position="327"/>
    </location>
</feature>
<sequence>MTRPSPEPGPRFPTSMDPAAAAALSQTAFLGILLVAVLSGYAIRRTRFQWATEGSVALLLGLVAGGALFGYYFLTDPNHRIPRRLVTFDEDVFFQTLLPPIIFSAGFSVKKKLFFRNFFTLMIFGVLGTMVSAGILASGSLHLMTAVGLPLHGLLRMSLALGSVLSCTDSVASLSVLDGERHPLLYSLLFGEGVVNDATAIVLLGAVSNLNASDESEALGLAQLWALALQFLRLFALSTALGLGVGMASAALVRRLFRRPGAPSPASGPAGASAAAAAAGSDHGAAGSSSSNQEVLAVALLGLVAYFLAEALDLSAILSVFFCGIAMSHYTWHSLSPAAKVITRHGFHVISSACEVTLFVYAGLDVWVTAVWWRPDVSRRYLLAAVLLAVGLLGMMMAARAAFTFPVCWLANRLWRRSDPIPAGGASVLWWGGLPRGAITLALAYHCFYKDANTKPEELVVISAVILVVVITTVGFGIITQPVMQGFINQAARKAGPGGGLAPAPAAAAAAAAAGHRAPAFNVSVTAAQAHAGGADSDLRAPLLPPPVAEKVSPSAPPSAPPAPGGGGADAPSAPPLAASVYQAVEGMWQQANDMLWRGEVLGLATGVPVYAPPPPFPTQALPQAGAHAGGSAADSSGSCCAGGGTAGGAAAAEAQAQAQARGMGTPRGGGMGTPRGGEGPHSAVLLSQGPRGVVGLGGVRASALTAEAAAAAEGDEEAGSTWLHRQWRRFDARWLQPLLGGSRTDGAM</sequence>
<dbReference type="PANTHER" id="PTHR10110">
    <property type="entry name" value="SODIUM/HYDROGEN EXCHANGER"/>
    <property type="match status" value="1"/>
</dbReference>
<feature type="transmembrane region" description="Helical" evidence="12">
    <location>
        <begin position="55"/>
        <end position="72"/>
    </location>
</feature>
<feature type="region of interest" description="Disordered" evidence="11">
    <location>
        <begin position="622"/>
        <end position="684"/>
    </location>
</feature>
<dbReference type="Pfam" id="PF00999">
    <property type="entry name" value="Na_H_Exchanger"/>
    <property type="match status" value="2"/>
</dbReference>
<feature type="transmembrane region" description="Helical" evidence="12">
    <location>
        <begin position="184"/>
        <end position="207"/>
    </location>
</feature>
<evidence type="ECO:0000256" key="12">
    <source>
        <dbReference type="SAM" id="Phobius"/>
    </source>
</evidence>
<dbReference type="PRINTS" id="PR01084">
    <property type="entry name" value="NAHEXCHNGR"/>
</dbReference>
<comment type="caution">
    <text evidence="14">The sequence shown here is derived from an EMBL/GenBank/DDBJ whole genome shotgun (WGS) entry which is preliminary data.</text>
</comment>
<name>A0A835W6N3_CHLIN</name>
<keyword evidence="2" id="KW-0813">Transport</keyword>
<evidence type="ECO:0000256" key="6">
    <source>
        <dbReference type="ARBA" id="ARBA00023065"/>
    </source>
</evidence>
<dbReference type="GO" id="GO:0051453">
    <property type="term" value="P:regulation of intracellular pH"/>
    <property type="evidence" value="ECO:0007669"/>
    <property type="project" value="TreeGrafter"/>
</dbReference>
<keyword evidence="6" id="KW-0406">Ion transport</keyword>
<feature type="transmembrane region" description="Helical" evidence="12">
    <location>
        <begin position="227"/>
        <end position="253"/>
    </location>
</feature>
<gene>
    <name evidence="14" type="ORF">HXX76_004677</name>
</gene>
<evidence type="ECO:0000256" key="9">
    <source>
        <dbReference type="ARBA" id="ARBA00047524"/>
    </source>
</evidence>
<evidence type="ECO:0000256" key="1">
    <source>
        <dbReference type="ARBA" id="ARBA00004141"/>
    </source>
</evidence>